<keyword evidence="6" id="KW-0547">Nucleotide-binding</keyword>
<reference evidence="6 7" key="1">
    <citation type="submission" date="2019-08" db="EMBL/GenBank/DDBJ databases">
        <authorList>
            <person name="Luo N."/>
        </authorList>
    </citation>
    <scope>NUCLEOTIDE SEQUENCE [LARGE SCALE GENOMIC DNA]</scope>
    <source>
        <strain evidence="6 7">NCIMB 9442</strain>
    </source>
</reference>
<evidence type="ECO:0000256" key="3">
    <source>
        <dbReference type="ARBA" id="ARBA00037066"/>
    </source>
</evidence>
<gene>
    <name evidence="6" type="ORF">FVW20_16050</name>
</gene>
<dbReference type="GO" id="GO:0005524">
    <property type="term" value="F:ATP binding"/>
    <property type="evidence" value="ECO:0007669"/>
    <property type="project" value="UniProtKB-KW"/>
</dbReference>
<sequence>AARGARTLSGGELQRVLLARALAQGADTLLLDEATAGLDVARALDILDLLHARHRAGERILAAVHDLNLAALYCTRLIFLKHGRVAEDGPVERTFTADVLSEVYETPVTVQPHPVTGAPQACYVPGTFRAAAGAGLPANPVDGAVTGLMGSKPSPQKYDAPPQKPALPLPGFSGHMPSRSTTSPVRFGEPEISAQTAPLPTGTQDD</sequence>
<protein>
    <submittedName>
        <fullName evidence="6">ABC transporter ATP-binding protein</fullName>
    </submittedName>
</protein>
<feature type="region of interest" description="Disordered" evidence="4">
    <location>
        <begin position="149"/>
        <end position="206"/>
    </location>
</feature>
<dbReference type="SUPFAM" id="SSF52540">
    <property type="entry name" value="P-loop containing nucleoside triphosphate hydrolases"/>
    <property type="match status" value="1"/>
</dbReference>
<dbReference type="InterPro" id="IPR027417">
    <property type="entry name" value="P-loop_NTPase"/>
</dbReference>
<evidence type="ECO:0000313" key="6">
    <source>
        <dbReference type="EMBL" id="MBG3878481.1"/>
    </source>
</evidence>
<feature type="domain" description="ABC transporter" evidence="5">
    <location>
        <begin position="5"/>
        <end position="36"/>
    </location>
</feature>
<feature type="non-terminal residue" evidence="6">
    <location>
        <position position="1"/>
    </location>
</feature>
<proteinExistence type="predicted"/>
<evidence type="ECO:0000256" key="2">
    <source>
        <dbReference type="ARBA" id="ARBA00022967"/>
    </source>
</evidence>
<dbReference type="InterPro" id="IPR003439">
    <property type="entry name" value="ABC_transporter-like_ATP-bd"/>
</dbReference>
<keyword evidence="1" id="KW-0813">Transport</keyword>
<evidence type="ECO:0000313" key="7">
    <source>
        <dbReference type="Proteomes" id="UP001194469"/>
    </source>
</evidence>
<dbReference type="EMBL" id="VRYY01000596">
    <property type="protein sequence ID" value="MBG3878481.1"/>
    <property type="molecule type" value="Genomic_DNA"/>
</dbReference>
<organism evidence="6 7">
    <name type="scientific">Nitratidesulfovibrio oxamicus</name>
    <dbReference type="NCBI Taxonomy" id="32016"/>
    <lineage>
        <taxon>Bacteria</taxon>
        <taxon>Pseudomonadati</taxon>
        <taxon>Thermodesulfobacteriota</taxon>
        <taxon>Desulfovibrionia</taxon>
        <taxon>Desulfovibrionales</taxon>
        <taxon>Desulfovibrionaceae</taxon>
        <taxon>Nitratidesulfovibrio</taxon>
    </lineage>
</organism>
<dbReference type="RefSeq" id="WP_196610384.1">
    <property type="nucleotide sequence ID" value="NZ_VRYY01000596.1"/>
</dbReference>
<dbReference type="Gene3D" id="3.40.50.300">
    <property type="entry name" value="P-loop containing nucleotide triphosphate hydrolases"/>
    <property type="match status" value="1"/>
</dbReference>
<evidence type="ECO:0000256" key="4">
    <source>
        <dbReference type="SAM" id="MobiDB-lite"/>
    </source>
</evidence>
<evidence type="ECO:0000256" key="1">
    <source>
        <dbReference type="ARBA" id="ARBA00022448"/>
    </source>
</evidence>
<comment type="function">
    <text evidence="3">Part of the ABC transporter complex HmuTUV involved in hemin import. Responsible for energy coupling to the transport system.</text>
</comment>
<dbReference type="PANTHER" id="PTHR42794">
    <property type="entry name" value="HEMIN IMPORT ATP-BINDING PROTEIN HMUV"/>
    <property type="match status" value="1"/>
</dbReference>
<keyword evidence="7" id="KW-1185">Reference proteome</keyword>
<dbReference type="PANTHER" id="PTHR42794:SF1">
    <property type="entry name" value="HEMIN IMPORT ATP-BINDING PROTEIN HMUV"/>
    <property type="match status" value="1"/>
</dbReference>
<dbReference type="Proteomes" id="UP001194469">
    <property type="component" value="Unassembled WGS sequence"/>
</dbReference>
<name>A0ABS0J7W2_9BACT</name>
<keyword evidence="6" id="KW-0067">ATP-binding</keyword>
<keyword evidence="2" id="KW-1278">Translocase</keyword>
<comment type="caution">
    <text evidence="6">The sequence shown here is derived from an EMBL/GenBank/DDBJ whole genome shotgun (WGS) entry which is preliminary data.</text>
</comment>
<dbReference type="Pfam" id="PF00005">
    <property type="entry name" value="ABC_tran"/>
    <property type="match status" value="1"/>
</dbReference>
<feature type="compositionally biased region" description="Polar residues" evidence="4">
    <location>
        <begin position="193"/>
        <end position="206"/>
    </location>
</feature>
<evidence type="ECO:0000259" key="5">
    <source>
        <dbReference type="Pfam" id="PF00005"/>
    </source>
</evidence>
<accession>A0ABS0J7W2</accession>